<evidence type="ECO:0000313" key="21">
    <source>
        <dbReference type="Proteomes" id="UP000054266"/>
    </source>
</evidence>
<dbReference type="GO" id="GO:0009986">
    <property type="term" value="C:cell surface"/>
    <property type="evidence" value="ECO:0007669"/>
    <property type="project" value="TreeGrafter"/>
</dbReference>
<organism evidence="20 21">
    <name type="scientific">Phialophora macrospora</name>
    <dbReference type="NCBI Taxonomy" id="1851006"/>
    <lineage>
        <taxon>Eukaryota</taxon>
        <taxon>Fungi</taxon>
        <taxon>Dikarya</taxon>
        <taxon>Ascomycota</taxon>
        <taxon>Pezizomycotina</taxon>
        <taxon>Eurotiomycetes</taxon>
        <taxon>Chaetothyriomycetidae</taxon>
        <taxon>Chaetothyriales</taxon>
        <taxon>Herpotrichiellaceae</taxon>
        <taxon>Phialophora</taxon>
    </lineage>
</organism>
<reference evidence="20 21" key="1">
    <citation type="submission" date="2015-01" db="EMBL/GenBank/DDBJ databases">
        <title>The Genome Sequence of Capronia semiimmersa CBS27337.</title>
        <authorList>
            <consortium name="The Broad Institute Genomics Platform"/>
            <person name="Cuomo C."/>
            <person name="de Hoog S."/>
            <person name="Gorbushina A."/>
            <person name="Stielow B."/>
            <person name="Teixiera M."/>
            <person name="Abouelleil A."/>
            <person name="Chapman S.B."/>
            <person name="Priest M."/>
            <person name="Young S.K."/>
            <person name="Wortman J."/>
            <person name="Nusbaum C."/>
            <person name="Birren B."/>
        </authorList>
    </citation>
    <scope>NUCLEOTIDE SEQUENCE [LARGE SCALE GENOMIC DNA]</scope>
    <source>
        <strain evidence="20 21">CBS 27337</strain>
    </source>
</reference>
<evidence type="ECO:0000256" key="5">
    <source>
        <dbReference type="ARBA" id="ARBA00022801"/>
    </source>
</evidence>
<dbReference type="GO" id="GO:0071555">
    <property type="term" value="P:cell wall organization"/>
    <property type="evidence" value="ECO:0007669"/>
    <property type="project" value="UniProtKB-KW"/>
</dbReference>
<evidence type="ECO:0000256" key="13">
    <source>
        <dbReference type="ARBA" id="ARBA00038935"/>
    </source>
</evidence>
<dbReference type="GO" id="GO:0004338">
    <property type="term" value="F:glucan exo-1,3-beta-glucosidase activity"/>
    <property type="evidence" value="ECO:0007669"/>
    <property type="project" value="TreeGrafter"/>
</dbReference>
<accession>A0A0D2FSG3</accession>
<comment type="catalytic activity">
    <reaction evidence="11">
        <text>Random hydrolysis of (1-&gt;6)-linkages in (1-&gt;6)-beta-D-glucans.</text>
        <dbReference type="EC" id="3.2.1.75"/>
    </reaction>
</comment>
<keyword evidence="5 17" id="KW-0378">Hydrolase</keyword>
<keyword evidence="3" id="KW-0964">Secreted</keyword>
<evidence type="ECO:0000256" key="14">
    <source>
        <dbReference type="ARBA" id="ARBA00041472"/>
    </source>
</evidence>
<keyword evidence="4 18" id="KW-0732">Signal</keyword>
<evidence type="ECO:0000256" key="12">
    <source>
        <dbReference type="ARBA" id="ARBA00037628"/>
    </source>
</evidence>
<dbReference type="Gene3D" id="3.20.20.80">
    <property type="entry name" value="Glycosidases"/>
    <property type="match status" value="1"/>
</dbReference>
<dbReference type="STRING" id="5601.A0A0D2FSG3"/>
<dbReference type="AlphaFoldDB" id="A0A0D2FSG3"/>
<evidence type="ECO:0000256" key="9">
    <source>
        <dbReference type="ARBA" id="ARBA00023316"/>
    </source>
</evidence>
<feature type="domain" description="Glycoside hydrolase family 5" evidence="19">
    <location>
        <begin position="109"/>
        <end position="400"/>
    </location>
</feature>
<evidence type="ECO:0000256" key="1">
    <source>
        <dbReference type="ARBA" id="ARBA00004613"/>
    </source>
</evidence>
<feature type="chain" id="PRO_5002242331" description="glucan endo-1,6-beta-glucosidase" evidence="18">
    <location>
        <begin position="20"/>
        <end position="434"/>
    </location>
</feature>
<dbReference type="PANTHER" id="PTHR31297:SF39">
    <property type="entry name" value="GLUCAN ENDO-1,6-BETA-GLUCOSIDASE B"/>
    <property type="match status" value="1"/>
</dbReference>
<keyword evidence="7" id="KW-0119">Carbohydrate metabolism</keyword>
<evidence type="ECO:0000256" key="16">
    <source>
        <dbReference type="ARBA" id="ARBA00043257"/>
    </source>
</evidence>
<evidence type="ECO:0000313" key="20">
    <source>
        <dbReference type="EMBL" id="KIW62979.1"/>
    </source>
</evidence>
<comment type="similarity">
    <text evidence="2 17">Belongs to the glycosyl hydrolase 5 (cellulase A) family.</text>
</comment>
<dbReference type="EC" id="3.2.1.75" evidence="13"/>
<keyword evidence="8 17" id="KW-0326">Glycosidase</keyword>
<dbReference type="Proteomes" id="UP000054266">
    <property type="component" value="Unassembled WGS sequence"/>
</dbReference>
<evidence type="ECO:0000256" key="11">
    <source>
        <dbReference type="ARBA" id="ARBA00036633"/>
    </source>
</evidence>
<dbReference type="InterPro" id="IPR050386">
    <property type="entry name" value="Glycosyl_hydrolase_5"/>
</dbReference>
<evidence type="ECO:0000256" key="6">
    <source>
        <dbReference type="ARBA" id="ARBA00023180"/>
    </source>
</evidence>
<evidence type="ECO:0000256" key="17">
    <source>
        <dbReference type="RuleBase" id="RU361153"/>
    </source>
</evidence>
<evidence type="ECO:0000256" key="10">
    <source>
        <dbReference type="ARBA" id="ARBA00023326"/>
    </source>
</evidence>
<dbReference type="HOGENOM" id="CLU_004624_7_0_1"/>
<dbReference type="EMBL" id="KN846962">
    <property type="protein sequence ID" value="KIW62979.1"/>
    <property type="molecule type" value="Genomic_DNA"/>
</dbReference>
<evidence type="ECO:0000256" key="2">
    <source>
        <dbReference type="ARBA" id="ARBA00005641"/>
    </source>
</evidence>
<dbReference type="SUPFAM" id="SSF51445">
    <property type="entry name" value="(Trans)glycosidases"/>
    <property type="match status" value="1"/>
</dbReference>
<keyword evidence="21" id="KW-1185">Reference proteome</keyword>
<evidence type="ECO:0000256" key="18">
    <source>
        <dbReference type="SAM" id="SignalP"/>
    </source>
</evidence>
<protein>
    <recommendedName>
        <fullName evidence="13">glucan endo-1,6-beta-glucosidase</fullName>
        <ecNumber evidence="13">3.2.1.75</ecNumber>
    </recommendedName>
    <alternativeName>
        <fullName evidence="15">Beta-1,6-glucanase B</fullName>
    </alternativeName>
    <alternativeName>
        <fullName evidence="14">Endo-1,6-beta-D-glucanase B</fullName>
    </alternativeName>
    <alternativeName>
        <fullName evidence="16">Endo-1,6-beta-glucanase B</fullName>
    </alternativeName>
</protein>
<dbReference type="GO" id="GO:0005576">
    <property type="term" value="C:extracellular region"/>
    <property type="evidence" value="ECO:0007669"/>
    <property type="project" value="UniProtKB-SubCell"/>
</dbReference>
<dbReference type="PANTHER" id="PTHR31297">
    <property type="entry name" value="GLUCAN ENDO-1,6-BETA-GLUCOSIDASE B"/>
    <property type="match status" value="1"/>
</dbReference>
<dbReference type="InterPro" id="IPR017853">
    <property type="entry name" value="GH"/>
</dbReference>
<dbReference type="Pfam" id="PF00150">
    <property type="entry name" value="Cellulase"/>
    <property type="match status" value="1"/>
</dbReference>
<name>A0A0D2FSG3_9EURO</name>
<comment type="function">
    <text evidence="12">Beta-glucanases participate in the metabolism of beta-glucan, the main structural component of the cell wall. Acts on lutean, pustulan and 1,6-oligo-beta-D-glucosides.</text>
</comment>
<evidence type="ECO:0000256" key="7">
    <source>
        <dbReference type="ARBA" id="ARBA00023277"/>
    </source>
</evidence>
<evidence type="ECO:0000256" key="3">
    <source>
        <dbReference type="ARBA" id="ARBA00022525"/>
    </source>
</evidence>
<evidence type="ECO:0000259" key="19">
    <source>
        <dbReference type="Pfam" id="PF00150"/>
    </source>
</evidence>
<keyword evidence="6" id="KW-0325">Glycoprotein</keyword>
<keyword evidence="10" id="KW-0624">Polysaccharide degradation</keyword>
<evidence type="ECO:0000256" key="8">
    <source>
        <dbReference type="ARBA" id="ARBA00023295"/>
    </source>
</evidence>
<keyword evidence="9" id="KW-0961">Cell wall biogenesis/degradation</keyword>
<dbReference type="InterPro" id="IPR001547">
    <property type="entry name" value="Glyco_hydro_5"/>
</dbReference>
<proteinExistence type="inferred from homology"/>
<feature type="signal peptide" evidence="18">
    <location>
        <begin position="1"/>
        <end position="19"/>
    </location>
</feature>
<sequence length="434" mass="49286">MLLHRCVLFTSLLVSGSWAWLPGEHRQIISRDGVDLFNRSSLHEAGLLSKRYLPHNYGNDKNAIRGVNLGSLFIVEDWLSNDVFKGFGCSSKSEFDCVSSINNQDKANSNFQGHWGSWITKDDFTQMVSYGLNTVRIPVGYWFLESIVDKSEHFPQGGEHYLDQVVGWAKDAGLYVIIVLHGAPGAQATDAFTGQLNPDPGFYSTYNYDRAYQWLEWITNKVHTNAAYSTVGMLELVNEPERNSDTTKYPNAKANTDSMRQTYYPTAWSKIRATESSLKVPSDSQLSIMMMDQKWGSGDPKQYLSDLNLAAYDDHQYVKYAGVAEDKDAYIQFSCSDNRSGNWPVFVGEWSLSVASDVEWTDDWNPNKDENKDFYRKWWAAQVMSYEKTAQGWVFWTWKTSGTLNDPRWDYKMGVASGLIPMDIDSAYTMGACS</sequence>
<dbReference type="GO" id="GO:0009251">
    <property type="term" value="P:glucan catabolic process"/>
    <property type="evidence" value="ECO:0007669"/>
    <property type="project" value="TreeGrafter"/>
</dbReference>
<dbReference type="GO" id="GO:0046557">
    <property type="term" value="F:glucan endo-1,6-beta-glucosidase activity"/>
    <property type="evidence" value="ECO:0007669"/>
    <property type="project" value="UniProtKB-EC"/>
</dbReference>
<evidence type="ECO:0000256" key="15">
    <source>
        <dbReference type="ARBA" id="ARBA00042025"/>
    </source>
</evidence>
<gene>
    <name evidence="20" type="ORF">PV04_09863</name>
</gene>
<comment type="subcellular location">
    <subcellularLocation>
        <location evidence="1">Secreted</location>
    </subcellularLocation>
</comment>
<evidence type="ECO:0000256" key="4">
    <source>
        <dbReference type="ARBA" id="ARBA00022729"/>
    </source>
</evidence>